<evidence type="ECO:0008006" key="2">
    <source>
        <dbReference type="Google" id="ProtNLM"/>
    </source>
</evidence>
<reference evidence="1" key="1">
    <citation type="submission" date="2018-05" db="EMBL/GenBank/DDBJ databases">
        <authorList>
            <person name="Lanie J.A."/>
            <person name="Ng W.-L."/>
            <person name="Kazmierczak K.M."/>
            <person name="Andrzejewski T.M."/>
            <person name="Davidsen T.M."/>
            <person name="Wayne K.J."/>
            <person name="Tettelin H."/>
            <person name="Glass J.I."/>
            <person name="Rusch D."/>
            <person name="Podicherti R."/>
            <person name="Tsui H.-C.T."/>
            <person name="Winkler M.E."/>
        </authorList>
    </citation>
    <scope>NUCLEOTIDE SEQUENCE</scope>
</reference>
<dbReference type="AlphaFoldDB" id="A0A382YMY4"/>
<dbReference type="EMBL" id="UINC01177179">
    <property type="protein sequence ID" value="SVD84676.1"/>
    <property type="molecule type" value="Genomic_DNA"/>
</dbReference>
<dbReference type="PANTHER" id="PTHR36454">
    <property type="entry name" value="LMO2823 PROTEIN"/>
    <property type="match status" value="1"/>
</dbReference>
<dbReference type="Pfam" id="PF06245">
    <property type="entry name" value="DUF1015"/>
    <property type="match status" value="1"/>
</dbReference>
<sequence>MTQIRSFQPYLASPVRVTQVASPPYDSMPPEERAAFGARHPENFINAIRSIEEFPDSDRLSLDELLHQNATVLEKLLGNGSFVLEPQSGFFVYQLRCQDHIQTGVVAEVPLSDYYAGLIRGHEDTRPDHEDHLCEYLNVVGAVSSPICAAYPDDAAIEEVVSGITQHQAWLDFTDDYGVAQKIWRVTDKESLSRLESLFQQISVIYLTDGHHRVASGARHADRRNGQYSTDGPWNYLLMALFPADQMRILP</sequence>
<evidence type="ECO:0000313" key="1">
    <source>
        <dbReference type="EMBL" id="SVD84676.1"/>
    </source>
</evidence>
<organism evidence="1">
    <name type="scientific">marine metagenome</name>
    <dbReference type="NCBI Taxonomy" id="408172"/>
    <lineage>
        <taxon>unclassified sequences</taxon>
        <taxon>metagenomes</taxon>
        <taxon>ecological metagenomes</taxon>
    </lineage>
</organism>
<proteinExistence type="predicted"/>
<dbReference type="InterPro" id="IPR008323">
    <property type="entry name" value="UCP033563"/>
</dbReference>
<gene>
    <name evidence="1" type="ORF">METZ01_LOCUS437530</name>
</gene>
<protein>
    <recommendedName>
        <fullName evidence="2">DUF1015 domain-containing protein</fullName>
    </recommendedName>
</protein>
<accession>A0A382YMY4</accession>
<name>A0A382YMY4_9ZZZZ</name>
<dbReference type="PANTHER" id="PTHR36454:SF1">
    <property type="entry name" value="DUF1015 DOMAIN-CONTAINING PROTEIN"/>
    <property type="match status" value="1"/>
</dbReference>
<feature type="non-terminal residue" evidence="1">
    <location>
        <position position="251"/>
    </location>
</feature>